<evidence type="ECO:0000256" key="3">
    <source>
        <dbReference type="ARBA" id="ARBA00022827"/>
    </source>
</evidence>
<evidence type="ECO:0000313" key="7">
    <source>
        <dbReference type="EMBL" id="TPX16826.1"/>
    </source>
</evidence>
<dbReference type="EMBL" id="SKBQ01000015">
    <property type="protein sequence ID" value="TPX16826.1"/>
    <property type="molecule type" value="Genomic_DNA"/>
</dbReference>
<dbReference type="SUPFAM" id="SSF51905">
    <property type="entry name" value="FAD/NAD(P)-binding domain"/>
    <property type="match status" value="1"/>
</dbReference>
<name>A0A507BC61_9PEZI</name>
<dbReference type="InterPro" id="IPR036188">
    <property type="entry name" value="FAD/NAD-bd_sf"/>
</dbReference>
<evidence type="ECO:0000256" key="4">
    <source>
        <dbReference type="ARBA" id="ARBA00023002"/>
    </source>
</evidence>
<gene>
    <name evidence="7" type="ORF">E0L32_003388</name>
</gene>
<dbReference type="GO" id="GO:0071949">
    <property type="term" value="F:FAD binding"/>
    <property type="evidence" value="ECO:0007669"/>
    <property type="project" value="InterPro"/>
</dbReference>
<dbReference type="PANTHER" id="PTHR13789:SF215">
    <property type="entry name" value="FAD-BINDING DOMAIN-CONTAINING PROTEIN-RELATED"/>
    <property type="match status" value="1"/>
</dbReference>
<evidence type="ECO:0000259" key="6">
    <source>
        <dbReference type="Pfam" id="PF01494"/>
    </source>
</evidence>
<protein>
    <recommendedName>
        <fullName evidence="6">FAD-binding domain-containing protein</fullName>
    </recommendedName>
</protein>
<evidence type="ECO:0000256" key="5">
    <source>
        <dbReference type="ARBA" id="ARBA00023033"/>
    </source>
</evidence>
<evidence type="ECO:0000256" key="2">
    <source>
        <dbReference type="ARBA" id="ARBA00022630"/>
    </source>
</evidence>
<dbReference type="OrthoDB" id="9993796at2759"/>
<dbReference type="GO" id="GO:0004497">
    <property type="term" value="F:monooxygenase activity"/>
    <property type="evidence" value="ECO:0007669"/>
    <property type="project" value="UniProtKB-KW"/>
</dbReference>
<dbReference type="InterPro" id="IPR002938">
    <property type="entry name" value="FAD-bd"/>
</dbReference>
<organism evidence="7 8">
    <name type="scientific">Thyridium curvatum</name>
    <dbReference type="NCBI Taxonomy" id="1093900"/>
    <lineage>
        <taxon>Eukaryota</taxon>
        <taxon>Fungi</taxon>
        <taxon>Dikarya</taxon>
        <taxon>Ascomycota</taxon>
        <taxon>Pezizomycotina</taxon>
        <taxon>Sordariomycetes</taxon>
        <taxon>Sordariomycetidae</taxon>
        <taxon>Thyridiales</taxon>
        <taxon>Thyridiaceae</taxon>
        <taxon>Thyridium</taxon>
    </lineage>
</organism>
<dbReference type="Pfam" id="PF01494">
    <property type="entry name" value="FAD_binding_3"/>
    <property type="match status" value="1"/>
</dbReference>
<keyword evidence="3" id="KW-0274">FAD</keyword>
<keyword evidence="5" id="KW-0503">Monooxygenase</keyword>
<dbReference type="AlphaFoldDB" id="A0A507BC61"/>
<dbReference type="SUPFAM" id="SSF54373">
    <property type="entry name" value="FAD-linked reductases, C-terminal domain"/>
    <property type="match status" value="1"/>
</dbReference>
<dbReference type="Proteomes" id="UP000319257">
    <property type="component" value="Unassembled WGS sequence"/>
</dbReference>
<dbReference type="GeneID" id="41970835"/>
<accession>A0A507BC61</accession>
<comment type="similarity">
    <text evidence="1">Belongs to the paxM FAD-dependent monooxygenase family.</text>
</comment>
<reference evidence="7 8" key="1">
    <citation type="submission" date="2019-06" db="EMBL/GenBank/DDBJ databases">
        <title>Draft genome sequence of the filamentous fungus Phialemoniopsis curvata isolated from diesel fuel.</title>
        <authorList>
            <person name="Varaljay V.A."/>
            <person name="Lyon W.J."/>
            <person name="Crouch A.L."/>
            <person name="Drake C.E."/>
            <person name="Hollomon J.M."/>
            <person name="Nadeau L.J."/>
            <person name="Nunn H.S."/>
            <person name="Stevenson B.S."/>
            <person name="Bojanowski C.L."/>
            <person name="Crookes-Goodson W.J."/>
        </authorList>
    </citation>
    <scope>NUCLEOTIDE SEQUENCE [LARGE SCALE GENOMIC DNA]</scope>
    <source>
        <strain evidence="7 8">D216</strain>
    </source>
</reference>
<keyword evidence="2" id="KW-0285">Flavoprotein</keyword>
<keyword evidence="8" id="KW-1185">Reference proteome</keyword>
<keyword evidence="4" id="KW-0560">Oxidoreductase</keyword>
<dbReference type="STRING" id="1093900.A0A507BC61"/>
<dbReference type="InterPro" id="IPR050493">
    <property type="entry name" value="FAD-dep_Monooxygenase_BioMet"/>
</dbReference>
<evidence type="ECO:0000256" key="1">
    <source>
        <dbReference type="ARBA" id="ARBA00007992"/>
    </source>
</evidence>
<evidence type="ECO:0000313" key="8">
    <source>
        <dbReference type="Proteomes" id="UP000319257"/>
    </source>
</evidence>
<dbReference type="PANTHER" id="PTHR13789">
    <property type="entry name" value="MONOOXYGENASE"/>
    <property type="match status" value="1"/>
</dbReference>
<dbReference type="PRINTS" id="PR00420">
    <property type="entry name" value="RNGMNOXGNASE"/>
</dbReference>
<comment type="caution">
    <text evidence="7">The sequence shown here is derived from an EMBL/GenBank/DDBJ whole genome shotgun (WGS) entry which is preliminary data.</text>
</comment>
<dbReference type="Gene3D" id="3.50.50.60">
    <property type="entry name" value="FAD/NAD(P)-binding domain"/>
    <property type="match status" value="1"/>
</dbReference>
<proteinExistence type="inferred from homology"/>
<dbReference type="InParanoid" id="A0A507BC61"/>
<sequence length="438" mass="48900">MLTILISGAGISGLSAAIALRRAGHRVTLLERSRLANELGAAIHIPPNASRALLAWGFDPLRSKAVRTRRLRRFDGVTLEPLGRDGEDHSRIEEKYGAPWFLLHRVDLHDELRRLAEGIEGNGLPVQVRTGCEVVGYSAQNPDAPSLTLADGTVMNADIVIAADGVHSLAVEAVLSQPNPAVPSSKMDNDNFCYRFLIPAAEIEADPETQFWNDNSDGVNRFLVGKGKRIVSYPCRNSNEQHNFVAIFHHENPSMSKEDWQATLPKAELLSRFSDFHPSIVAILKKANEPSQHPLLYRPPIHSYYRQRMALVGDAAHPMLPHQGQGGAQAVQDGVCLGILLSDDPKDPGIIMSRLELYDRIRRPRASVVTIFSNAGQDEAHKVREEVYKYLGDEAIPQSPSEFHDYNFSYDVIQDSIRWMRKEVNRDFELRNGFLHEG</sequence>
<feature type="domain" description="FAD-binding" evidence="6">
    <location>
        <begin position="3"/>
        <end position="370"/>
    </location>
</feature>
<dbReference type="RefSeq" id="XP_030998537.1">
    <property type="nucleotide sequence ID" value="XM_031137682.1"/>
</dbReference>